<sequence>MRRILTVAAMLMATSAFADGMSTIKIEDPVMVKAFENARAAGGYMMIMNTGVEDDLLVDVKIEGHMAMIHESREEDGVMRMLHVDAVEVPAERMVAFAPGGFHVMVMGLQPGDLPYGAIVEATLIFDRAGEVPVTFVVSEKGIVGMAREASDKTN</sequence>
<dbReference type="InterPro" id="IPR036182">
    <property type="entry name" value="PCuAC_sf"/>
</dbReference>
<dbReference type="InterPro" id="IPR007410">
    <property type="entry name" value="LpqE-like"/>
</dbReference>
<evidence type="ECO:0000256" key="1">
    <source>
        <dbReference type="SAM" id="SignalP"/>
    </source>
</evidence>
<evidence type="ECO:0000313" key="2">
    <source>
        <dbReference type="EMBL" id="SMX24523.1"/>
    </source>
</evidence>
<dbReference type="EMBL" id="FXXQ01000009">
    <property type="protein sequence ID" value="SMX24523.1"/>
    <property type="molecule type" value="Genomic_DNA"/>
</dbReference>
<dbReference type="SUPFAM" id="SSF110087">
    <property type="entry name" value="DR1885-like metal-binding protein"/>
    <property type="match status" value="1"/>
</dbReference>
<dbReference type="PANTHER" id="PTHR36302:SF1">
    <property type="entry name" value="COPPER CHAPERONE PCU(A)C"/>
    <property type="match status" value="1"/>
</dbReference>
<dbReference type="Proteomes" id="UP000201838">
    <property type="component" value="Unassembled WGS sequence"/>
</dbReference>
<keyword evidence="3" id="KW-1185">Reference proteome</keyword>
<reference evidence="2 3" key="1">
    <citation type="submission" date="2017-05" db="EMBL/GenBank/DDBJ databases">
        <authorList>
            <person name="Song R."/>
            <person name="Chenine A.L."/>
            <person name="Ruprecht R.M."/>
        </authorList>
    </citation>
    <scope>NUCLEOTIDE SEQUENCE [LARGE SCALE GENOMIC DNA]</scope>
    <source>
        <strain evidence="2 3">CECT 8489</strain>
    </source>
</reference>
<gene>
    <name evidence="2" type="ORF">BOA8489_02649</name>
</gene>
<keyword evidence="1" id="KW-0732">Signal</keyword>
<proteinExistence type="predicted"/>
<dbReference type="OrthoDB" id="9796962at2"/>
<dbReference type="RefSeq" id="WP_093974488.1">
    <property type="nucleotide sequence ID" value="NZ_FXXQ01000009.1"/>
</dbReference>
<evidence type="ECO:0000313" key="3">
    <source>
        <dbReference type="Proteomes" id="UP000201838"/>
    </source>
</evidence>
<feature type="chain" id="PRO_5012601970" description="Copper chaperone PCu(A)C" evidence="1">
    <location>
        <begin position="19"/>
        <end position="155"/>
    </location>
</feature>
<dbReference type="AlphaFoldDB" id="A0A238J2G6"/>
<dbReference type="InterPro" id="IPR058248">
    <property type="entry name" value="Lxx211020-like"/>
</dbReference>
<dbReference type="PANTHER" id="PTHR36302">
    <property type="entry name" value="BLR7088 PROTEIN"/>
    <property type="match status" value="1"/>
</dbReference>
<protein>
    <recommendedName>
        <fullName evidence="4">Copper chaperone PCu(A)C</fullName>
    </recommendedName>
</protein>
<accession>A0A238J2G6</accession>
<dbReference type="Pfam" id="PF04314">
    <property type="entry name" value="PCuAC"/>
    <property type="match status" value="1"/>
</dbReference>
<name>A0A238J2G6_9RHOB</name>
<evidence type="ECO:0008006" key="4">
    <source>
        <dbReference type="Google" id="ProtNLM"/>
    </source>
</evidence>
<feature type="signal peptide" evidence="1">
    <location>
        <begin position="1"/>
        <end position="18"/>
    </location>
</feature>
<organism evidence="2 3">
    <name type="scientific">Boseongicola aestuarii</name>
    <dbReference type="NCBI Taxonomy" id="1470561"/>
    <lineage>
        <taxon>Bacteria</taxon>
        <taxon>Pseudomonadati</taxon>
        <taxon>Pseudomonadota</taxon>
        <taxon>Alphaproteobacteria</taxon>
        <taxon>Rhodobacterales</taxon>
        <taxon>Paracoccaceae</taxon>
        <taxon>Boseongicola</taxon>
    </lineage>
</organism>
<dbReference type="Gene3D" id="2.60.40.1890">
    <property type="entry name" value="PCu(A)C copper chaperone"/>
    <property type="match status" value="1"/>
</dbReference>